<organism evidence="1 2">
    <name type="scientific">Pseudozobellia thermophila</name>
    <dbReference type="NCBI Taxonomy" id="192903"/>
    <lineage>
        <taxon>Bacteria</taxon>
        <taxon>Pseudomonadati</taxon>
        <taxon>Bacteroidota</taxon>
        <taxon>Flavobacteriia</taxon>
        <taxon>Flavobacteriales</taxon>
        <taxon>Flavobacteriaceae</taxon>
        <taxon>Pseudozobellia</taxon>
    </lineage>
</organism>
<dbReference type="STRING" id="192903.SAMN04488513_107161"/>
<evidence type="ECO:0000313" key="2">
    <source>
        <dbReference type="Proteomes" id="UP000184543"/>
    </source>
</evidence>
<dbReference type="Pfam" id="PF19867">
    <property type="entry name" value="DUF6340"/>
    <property type="match status" value="1"/>
</dbReference>
<evidence type="ECO:0000313" key="1">
    <source>
        <dbReference type="EMBL" id="SHJ70613.1"/>
    </source>
</evidence>
<dbReference type="Proteomes" id="UP000184543">
    <property type="component" value="Unassembled WGS sequence"/>
</dbReference>
<evidence type="ECO:0008006" key="3">
    <source>
        <dbReference type="Google" id="ProtNLM"/>
    </source>
</evidence>
<protein>
    <recommendedName>
        <fullName evidence="3">Tetratricopeptide repeat-containing protein</fullName>
    </recommendedName>
</protein>
<keyword evidence="2" id="KW-1185">Reference proteome</keyword>
<reference evidence="2" key="1">
    <citation type="submission" date="2016-11" db="EMBL/GenBank/DDBJ databases">
        <authorList>
            <person name="Varghese N."/>
            <person name="Submissions S."/>
        </authorList>
    </citation>
    <scope>NUCLEOTIDE SEQUENCE [LARGE SCALE GENOMIC DNA]</scope>
    <source>
        <strain evidence="2">DSM 19858</strain>
    </source>
</reference>
<accession>A0A1M6LHF2</accession>
<dbReference type="EMBL" id="FQYU01000007">
    <property type="protein sequence ID" value="SHJ70613.1"/>
    <property type="molecule type" value="Genomic_DNA"/>
</dbReference>
<sequence>MEFICNVSEPSGLSFNQRNRTMKKFFRLLCAAGLVLSGASCTSTSTLTMGVLEPARISVPSNVTKVGLINRSIPSAGNKTVDQIDRILSLEGLNLDREGAESAITGLYDELSAYNRFENVVIIEDIEIQRKGLGVFPAALGWEAVQQICDEFDVDVLLSLEFYDTDTKATYESTMVTVPNNLGIKATIPGHKVTLNTEIKNGWRVYDPRQKYILDEYVENNRIASVGEGVNPIKAVEAIIGRKEAVLQTSNNLGNRYGRNLMPLRKRVTREYFVRGTDNFKIAQRRAQTGDWEGAAQLWEKEVRNPDAKIAGRACYNMAIINEINGDLEKAMEWASKSYADYEITNALKYVNILKYRMAEQQRLDEQLSR</sequence>
<dbReference type="InterPro" id="IPR045921">
    <property type="entry name" value="DUF6340"/>
</dbReference>
<name>A0A1M6LHF2_9FLAO</name>
<dbReference type="AlphaFoldDB" id="A0A1M6LHF2"/>
<gene>
    <name evidence="1" type="ORF">SAMN04488513_107161</name>
</gene>
<proteinExistence type="predicted"/>